<dbReference type="InterPro" id="IPR045554">
    <property type="entry name" value="bpX0"/>
</dbReference>
<dbReference type="KEGG" id="knv:Pan216_02090"/>
<keyword evidence="4" id="KW-1185">Reference proteome</keyword>
<gene>
    <name evidence="3" type="ORF">Pan216_02090</name>
</gene>
<name>A0A518AXD1_9BACT</name>
<accession>A0A518AXD1</accession>
<dbReference type="Pfam" id="PF19917">
    <property type="entry name" value="bpX1"/>
    <property type="match status" value="1"/>
</dbReference>
<organism evidence="3 4">
    <name type="scientific">Kolteria novifilia</name>
    <dbReference type="NCBI Taxonomy" id="2527975"/>
    <lineage>
        <taxon>Bacteria</taxon>
        <taxon>Pseudomonadati</taxon>
        <taxon>Planctomycetota</taxon>
        <taxon>Planctomycetia</taxon>
        <taxon>Kolteriales</taxon>
        <taxon>Kolteriaceae</taxon>
        <taxon>Kolteria</taxon>
    </lineage>
</organism>
<dbReference type="RefSeq" id="WP_145253562.1">
    <property type="nucleotide sequence ID" value="NZ_CP036279.1"/>
</dbReference>
<evidence type="ECO:0000313" key="4">
    <source>
        <dbReference type="Proteomes" id="UP000317093"/>
    </source>
</evidence>
<dbReference type="EMBL" id="CP036279">
    <property type="protein sequence ID" value="QDU59381.1"/>
    <property type="molecule type" value="Genomic_DNA"/>
</dbReference>
<reference evidence="3 4" key="1">
    <citation type="submission" date="2019-02" db="EMBL/GenBank/DDBJ databases">
        <title>Deep-cultivation of Planctomycetes and their phenomic and genomic characterization uncovers novel biology.</title>
        <authorList>
            <person name="Wiegand S."/>
            <person name="Jogler M."/>
            <person name="Boedeker C."/>
            <person name="Pinto D."/>
            <person name="Vollmers J."/>
            <person name="Rivas-Marin E."/>
            <person name="Kohn T."/>
            <person name="Peeters S.H."/>
            <person name="Heuer A."/>
            <person name="Rast P."/>
            <person name="Oberbeckmann S."/>
            <person name="Bunk B."/>
            <person name="Jeske O."/>
            <person name="Meyerdierks A."/>
            <person name="Storesund J.E."/>
            <person name="Kallscheuer N."/>
            <person name="Luecker S."/>
            <person name="Lage O.M."/>
            <person name="Pohl T."/>
            <person name="Merkel B.J."/>
            <person name="Hornburger P."/>
            <person name="Mueller R.-W."/>
            <person name="Bruemmer F."/>
            <person name="Labrenz M."/>
            <person name="Spormann A.M."/>
            <person name="Op den Camp H."/>
            <person name="Overmann J."/>
            <person name="Amann R."/>
            <person name="Jetten M.S.M."/>
            <person name="Mascher T."/>
            <person name="Medema M.H."/>
            <person name="Devos D.P."/>
            <person name="Kaster A.-K."/>
            <person name="Ovreas L."/>
            <person name="Rohde M."/>
            <person name="Galperin M.Y."/>
            <person name="Jogler C."/>
        </authorList>
    </citation>
    <scope>NUCLEOTIDE SEQUENCE [LARGE SCALE GENOMIC DNA]</scope>
    <source>
        <strain evidence="3 4">Pan216</strain>
    </source>
</reference>
<evidence type="ECO:0000259" key="1">
    <source>
        <dbReference type="Pfam" id="PF19915"/>
    </source>
</evidence>
<protein>
    <submittedName>
        <fullName evidence="3">Uncharacterized protein</fullName>
    </submittedName>
</protein>
<dbReference type="OrthoDB" id="211519at2"/>
<proteinExistence type="predicted"/>
<evidence type="ECO:0000259" key="2">
    <source>
        <dbReference type="Pfam" id="PF19917"/>
    </source>
</evidence>
<dbReference type="InterPro" id="IPR045553">
    <property type="entry name" value="bpX1"/>
</dbReference>
<dbReference type="AlphaFoldDB" id="A0A518AXD1"/>
<feature type="domain" description="MoxR-vWA-beta-propeller ternary system" evidence="1">
    <location>
        <begin position="35"/>
        <end position="193"/>
    </location>
</feature>
<feature type="domain" description="MoxR-vWA-beta-propeller ternary system" evidence="2">
    <location>
        <begin position="840"/>
        <end position="919"/>
    </location>
</feature>
<evidence type="ECO:0000313" key="3">
    <source>
        <dbReference type="EMBL" id="QDU59381.1"/>
    </source>
</evidence>
<dbReference type="Pfam" id="PF19915">
    <property type="entry name" value="bpX0"/>
    <property type="match status" value="1"/>
</dbReference>
<sequence>MLSNELEVVRRYFLPGRDSFWEWRDGGDVVAWRDGRTIAFRLELEYVVRKLSDRGLPPLNALLLLLAATRDNWEDGPQVAGLVSSHVGESGSGDLLVEVLDGLHRIRSMPAEEWKPLREKAYLASMIFEESKSKTSPNDGKLLADALRDHLREMIDVPDDEAVAVASPGAFERHLEILREGLRRFDEEALELRRTTGLDRLPRKAELELPVAERIRALLGELEQEASLRGVARLARRMMATATLPRAIAEDDEMPLGGVSDIANRGELDRLLLSELAHDDLTLAVRVAENEALYLRRETPPRTPERARVLLLDVGMRMWGLPRLFSASAALAFAASNDPTHSFQTFHARGGKLRIADLTTRDGLVAHLSTLDTDCHPGAVLRRFHAVLAKNEAEDKPVDPLILTTDAVLEDRAFQRALEECRFDVIHLASVSRDGWFRLHERTRRGRKLLREAWLDLEGLFENGAEQSRALVDFAWANNLPAIFSVEPFPLLLPKPVTRNRVWSIPDQGVFSIPRDRRLLFWSRPDRGARQFALHVPPGEVQWTSHDEYGRVTHALVGPLSKGNVHCLRIDLERSTCDIVPLQLREERYGHVAGHQGMIFAVHEQEVDVFHAHSGELFTRWSVPSGLFHAHGRFFQDSLSRWHALGFDGFDVQIDLVFDQELPQPLVYLFDRQGVEGPLAITQQGHLFTADRGMREVDHGLTSPMVRSVASDGSRFLLVGTNRDPKRGRTGQNASVYRLVDVDSLGVVTIPSHEASFAVEKPQRFAFPRSLRSNFTDAAIDGHGRINLFSKKGARLVVGYDSAIEQICLNVVGSKDVNFVAAAQPLRPIDTPGEVGFRLSMATFDDGSKLFLDARGLLHLYSADRELVPEATLVLNEGMVSGWCADGRVWGERYFIGDVDQTPPRDVYDSVVRAFCERIA</sequence>
<dbReference type="Proteomes" id="UP000317093">
    <property type="component" value="Chromosome"/>
</dbReference>